<gene>
    <name evidence="1" type="ORF">ACFPCY_31495</name>
</gene>
<dbReference type="Gene3D" id="2.130.10.10">
    <property type="entry name" value="YVTN repeat-like/Quinoprotein amine dehydrogenase"/>
    <property type="match status" value="1"/>
</dbReference>
<evidence type="ECO:0000313" key="1">
    <source>
        <dbReference type="EMBL" id="MFC4911868.1"/>
    </source>
</evidence>
<keyword evidence="2" id="KW-1185">Reference proteome</keyword>
<accession>A0ABV9U5T2</accession>
<dbReference type="InterPro" id="IPR015943">
    <property type="entry name" value="WD40/YVTN_repeat-like_dom_sf"/>
</dbReference>
<protein>
    <submittedName>
        <fullName evidence="1">WD40 repeat domain-containing protein</fullName>
    </submittedName>
</protein>
<evidence type="ECO:0000313" key="2">
    <source>
        <dbReference type="Proteomes" id="UP001595872"/>
    </source>
</evidence>
<proteinExistence type="predicted"/>
<dbReference type="SUPFAM" id="SSF82171">
    <property type="entry name" value="DPP6 N-terminal domain-like"/>
    <property type="match status" value="1"/>
</dbReference>
<dbReference type="RefSeq" id="WP_378261203.1">
    <property type="nucleotide sequence ID" value="NZ_JBHSIT010000010.1"/>
</dbReference>
<name>A0ABV9U5T2_9ACTN</name>
<reference evidence="2" key="1">
    <citation type="journal article" date="2019" name="Int. J. Syst. Evol. Microbiol.">
        <title>The Global Catalogue of Microorganisms (GCM) 10K type strain sequencing project: providing services to taxonomists for standard genome sequencing and annotation.</title>
        <authorList>
            <consortium name="The Broad Institute Genomics Platform"/>
            <consortium name="The Broad Institute Genome Sequencing Center for Infectious Disease"/>
            <person name="Wu L."/>
            <person name="Ma J."/>
        </authorList>
    </citation>
    <scope>NUCLEOTIDE SEQUENCE [LARGE SCALE GENOMIC DNA]</scope>
    <source>
        <strain evidence="2">KLKA75</strain>
    </source>
</reference>
<sequence>MSTDLYGVRVLDVRPDEARVRFRVFVVYYDTGSRTHAPLSDDPSLFFQFLWEAARHADGGTAPNALRDVTTEQRLDRNWVETYAHRYVRRVVRVAARNDPVSDWSGLMDFYYDRGGRWADEERLVQGDFDVEVTDARLLDPLVPGLAWGSAAYPLEADQVLEADAPTVLDLRTPAVVLEPFDGAYDAGTPSDLAFSDDGEYLAVTSQECELVVFRTADWSEQARVSDSPLWGQDIQWVPGRHVITKRVIEGGGDLDDEAAVEAYDLRTGATVPIDPQPREYRSRTGRYRADGSSGGTVHLLTRDAGPRRVHVPGWASGISFTGDETRMFVGGGTEIHAVDPESGTLLRTLTGVEGASGLAVRPDGAYLTTFSGADGVGERDRLDLWRVSDGALLMRCRSGGYYVAGRSWSPDGTMFAAAVITGNDGYDGEVRIYRPGPPMDA</sequence>
<dbReference type="Proteomes" id="UP001595872">
    <property type="component" value="Unassembled WGS sequence"/>
</dbReference>
<comment type="caution">
    <text evidence="1">The sequence shown here is derived from an EMBL/GenBank/DDBJ whole genome shotgun (WGS) entry which is preliminary data.</text>
</comment>
<organism evidence="1 2">
    <name type="scientific">Actinomadura gamaensis</name>
    <dbReference type="NCBI Taxonomy" id="1763541"/>
    <lineage>
        <taxon>Bacteria</taxon>
        <taxon>Bacillati</taxon>
        <taxon>Actinomycetota</taxon>
        <taxon>Actinomycetes</taxon>
        <taxon>Streptosporangiales</taxon>
        <taxon>Thermomonosporaceae</taxon>
        <taxon>Actinomadura</taxon>
    </lineage>
</organism>
<dbReference type="EMBL" id="JBHSIT010000010">
    <property type="protein sequence ID" value="MFC4911868.1"/>
    <property type="molecule type" value="Genomic_DNA"/>
</dbReference>